<keyword evidence="8" id="KW-1185">Reference proteome</keyword>
<evidence type="ECO:0000256" key="3">
    <source>
        <dbReference type="ARBA" id="ARBA00022898"/>
    </source>
</evidence>
<evidence type="ECO:0000256" key="2">
    <source>
        <dbReference type="ARBA" id="ARBA00005517"/>
    </source>
</evidence>
<dbReference type="PANTHER" id="PTHR48078">
    <property type="entry name" value="THREONINE DEHYDRATASE, MITOCHONDRIAL-RELATED"/>
    <property type="match status" value="1"/>
</dbReference>
<proteinExistence type="inferred from homology"/>
<comment type="caution">
    <text evidence="7">The sequence shown here is derived from an EMBL/GenBank/DDBJ whole genome shotgun (WGS) entry which is preliminary data.</text>
</comment>
<evidence type="ECO:0000259" key="6">
    <source>
        <dbReference type="Pfam" id="PF00291"/>
    </source>
</evidence>
<dbReference type="InterPro" id="IPR001926">
    <property type="entry name" value="TrpB-like_PALP"/>
</dbReference>
<dbReference type="Proteomes" id="UP001596028">
    <property type="component" value="Unassembled WGS sequence"/>
</dbReference>
<evidence type="ECO:0000256" key="5">
    <source>
        <dbReference type="NCBIfam" id="TIGR00260"/>
    </source>
</evidence>
<dbReference type="NCBIfam" id="TIGR00260">
    <property type="entry name" value="thrC"/>
    <property type="match status" value="1"/>
</dbReference>
<evidence type="ECO:0000313" key="7">
    <source>
        <dbReference type="EMBL" id="MFC4597273.1"/>
    </source>
</evidence>
<dbReference type="RefSeq" id="WP_378092259.1">
    <property type="nucleotide sequence ID" value="NZ_JBHSEP010000002.1"/>
</dbReference>
<sequence>MFATQLRCVACGYAYPLNPLYECSECGGILQVDYDFERIAAIAESVESFDDFSVLLPVRTEFFRTLGEGGTPLIRADRLAMRLGLAELWLKNEAANPTGSFKDRPISIGMAKALEFGYDKIVIASSGNGAAAAAAYAARSGLAARVLVPESTPDEKVGQARFYGAAVERIPGPYSNCYAVAKRIAAEEGYYNLTTTFLNPYTVEGDKVVGLEIFRQLGRTVPDFVFAPIGDGPILVGIHRGFLELRRLFPELTVPRMAGIQAEGCSPIAKAFAAGTETVVADEAPSTIAGGICDGLNGYVKDGAWTLRHIRESSGFSLAVSDERIAEAQAWLAADEGIFVEPSAAACIAGLARAVREGKVDASGRIVAVLTGHGLKDMNQVRKYLDSNVAP</sequence>
<dbReference type="Pfam" id="PF00291">
    <property type="entry name" value="PALP"/>
    <property type="match status" value="1"/>
</dbReference>
<feature type="domain" description="Tryptophan synthase beta chain-like PALP" evidence="6">
    <location>
        <begin position="65"/>
        <end position="372"/>
    </location>
</feature>
<dbReference type="EC" id="4.2.3.1" evidence="5"/>
<protein>
    <recommendedName>
        <fullName evidence="5">Threonine synthase</fullName>
        <ecNumber evidence="5">4.2.3.1</ecNumber>
    </recommendedName>
</protein>
<name>A0ABV9F5T6_9BACL</name>
<dbReference type="PANTHER" id="PTHR48078:SF6">
    <property type="entry name" value="L-THREONINE DEHYDRATASE CATABOLIC TDCB"/>
    <property type="match status" value="1"/>
</dbReference>
<keyword evidence="4 7" id="KW-0456">Lyase</keyword>
<dbReference type="InterPro" id="IPR050147">
    <property type="entry name" value="Ser/Thr_Dehydratase"/>
</dbReference>
<organism evidence="7 8">
    <name type="scientific">Cohnella hongkongensis</name>
    <dbReference type="NCBI Taxonomy" id="178337"/>
    <lineage>
        <taxon>Bacteria</taxon>
        <taxon>Bacillati</taxon>
        <taxon>Bacillota</taxon>
        <taxon>Bacilli</taxon>
        <taxon>Bacillales</taxon>
        <taxon>Paenibacillaceae</taxon>
        <taxon>Cohnella</taxon>
    </lineage>
</organism>
<dbReference type="EMBL" id="JBHSEP010000002">
    <property type="protein sequence ID" value="MFC4597273.1"/>
    <property type="molecule type" value="Genomic_DNA"/>
</dbReference>
<dbReference type="Gene3D" id="3.40.50.1100">
    <property type="match status" value="2"/>
</dbReference>
<comment type="similarity">
    <text evidence="2">Belongs to the threonine synthase family.</text>
</comment>
<dbReference type="InterPro" id="IPR004450">
    <property type="entry name" value="Thr_synthase-like"/>
</dbReference>
<reference evidence="8" key="1">
    <citation type="journal article" date="2019" name="Int. J. Syst. Evol. Microbiol.">
        <title>The Global Catalogue of Microorganisms (GCM) 10K type strain sequencing project: providing services to taxonomists for standard genome sequencing and annotation.</title>
        <authorList>
            <consortium name="The Broad Institute Genomics Platform"/>
            <consortium name="The Broad Institute Genome Sequencing Center for Infectious Disease"/>
            <person name="Wu L."/>
            <person name="Ma J."/>
        </authorList>
    </citation>
    <scope>NUCLEOTIDE SEQUENCE [LARGE SCALE GENOMIC DNA]</scope>
    <source>
        <strain evidence="8">CCUG 49571</strain>
    </source>
</reference>
<dbReference type="InterPro" id="IPR036052">
    <property type="entry name" value="TrpB-like_PALP_sf"/>
</dbReference>
<accession>A0ABV9F5T6</accession>
<keyword evidence="3" id="KW-0663">Pyridoxal phosphate</keyword>
<comment type="cofactor">
    <cofactor evidence="1">
        <name>pyridoxal 5'-phosphate</name>
        <dbReference type="ChEBI" id="CHEBI:597326"/>
    </cofactor>
</comment>
<evidence type="ECO:0000256" key="4">
    <source>
        <dbReference type="ARBA" id="ARBA00023239"/>
    </source>
</evidence>
<dbReference type="SUPFAM" id="SSF53686">
    <property type="entry name" value="Tryptophan synthase beta subunit-like PLP-dependent enzymes"/>
    <property type="match status" value="1"/>
</dbReference>
<evidence type="ECO:0000256" key="1">
    <source>
        <dbReference type="ARBA" id="ARBA00001933"/>
    </source>
</evidence>
<gene>
    <name evidence="7" type="primary">thrC</name>
    <name evidence="7" type="ORF">ACFO3S_03390</name>
</gene>
<dbReference type="GO" id="GO:0004795">
    <property type="term" value="F:threonine synthase activity"/>
    <property type="evidence" value="ECO:0007669"/>
    <property type="project" value="UniProtKB-EC"/>
</dbReference>
<evidence type="ECO:0000313" key="8">
    <source>
        <dbReference type="Proteomes" id="UP001596028"/>
    </source>
</evidence>